<dbReference type="InterPro" id="IPR014284">
    <property type="entry name" value="RNA_pol_sigma-70_dom"/>
</dbReference>
<evidence type="ECO:0000313" key="8">
    <source>
        <dbReference type="EMBL" id="HCD1258545.1"/>
    </source>
</evidence>
<dbReference type="Pfam" id="PF04542">
    <property type="entry name" value="Sigma70_r2"/>
    <property type="match status" value="1"/>
</dbReference>
<dbReference type="InterPro" id="IPR007630">
    <property type="entry name" value="RNA_pol_sigma70_r4"/>
</dbReference>
<dbReference type="Gene3D" id="1.10.1740.10">
    <property type="match status" value="1"/>
</dbReference>
<evidence type="ECO:0000313" key="9">
    <source>
        <dbReference type="Proteomes" id="UP000862426"/>
    </source>
</evidence>
<dbReference type="InterPro" id="IPR013324">
    <property type="entry name" value="RNA_pol_sigma_r3/r4-like"/>
</dbReference>
<dbReference type="EMBL" id="DACYAJ020000014">
    <property type="protein sequence ID" value="HCD1255906.1"/>
    <property type="molecule type" value="Genomic_DNA"/>
</dbReference>
<dbReference type="SUPFAM" id="SSF88659">
    <property type="entry name" value="Sigma3 and sigma4 domains of RNA polymerase sigma factors"/>
    <property type="match status" value="2"/>
</dbReference>
<dbReference type="SUPFAM" id="SSF88946">
    <property type="entry name" value="Sigma2 domain of RNA polymerase sigma factors"/>
    <property type="match status" value="1"/>
</dbReference>
<dbReference type="GO" id="GO:0003677">
    <property type="term" value="F:DNA binding"/>
    <property type="evidence" value="ECO:0007669"/>
    <property type="project" value="UniProtKB-KW"/>
</dbReference>
<dbReference type="GO" id="GO:0006352">
    <property type="term" value="P:DNA-templated transcription initiation"/>
    <property type="evidence" value="ECO:0007669"/>
    <property type="project" value="InterPro"/>
</dbReference>
<sequence length="238" mass="27304">MIQDAYESVEFSATPVLTPQQESHYLQAYLPLVRKVVRQLAPQCTSVMDREDMEQTALMGLLNAIRRYGLPDEGFAGYAVHRIRGAILDELRSLDWRPRQLRQKYHQIKDLIRNARKQLGREPEWEDLAKLGLTAEDYLEFQQLEGAETLASLDELLNGEAPVAPLEGRGFEEQIVTQEALSYALQQLSVKEGLILSMYYQQDMNLKEIALVMGLSEARICQMNKNITQKIRDCLYPD</sequence>
<keyword evidence="3" id="KW-0238">DNA-binding</keyword>
<evidence type="ECO:0000259" key="6">
    <source>
        <dbReference type="Pfam" id="PF04545"/>
    </source>
</evidence>
<dbReference type="PANTHER" id="PTHR30385:SF7">
    <property type="entry name" value="RNA POLYMERASE SIGMA FACTOR FLIA"/>
    <property type="match status" value="1"/>
</dbReference>
<evidence type="ECO:0000256" key="3">
    <source>
        <dbReference type="ARBA" id="ARBA00023125"/>
    </source>
</evidence>
<dbReference type="NCBIfam" id="TIGR02937">
    <property type="entry name" value="sigma70-ECF"/>
    <property type="match status" value="1"/>
</dbReference>
<dbReference type="NCBIfam" id="NF009091">
    <property type="entry name" value="PRK12427.1"/>
    <property type="match status" value="1"/>
</dbReference>
<dbReference type="AlphaFoldDB" id="A0A9C7V2X6"/>
<dbReference type="InterPro" id="IPR012845">
    <property type="entry name" value="RNA_pol_sigma_FliA_WhiG"/>
</dbReference>
<evidence type="ECO:0000259" key="5">
    <source>
        <dbReference type="Pfam" id="PF04542"/>
    </source>
</evidence>
<feature type="domain" description="RNA polymerase sigma-70 region 4" evidence="6">
    <location>
        <begin position="184"/>
        <end position="232"/>
    </location>
</feature>
<evidence type="ECO:0000313" key="7">
    <source>
        <dbReference type="EMBL" id="HCD1255906.1"/>
    </source>
</evidence>
<evidence type="ECO:0000256" key="4">
    <source>
        <dbReference type="ARBA" id="ARBA00023163"/>
    </source>
</evidence>
<name>A0A9C7V2X6_CITAM</name>
<comment type="caution">
    <text evidence="7">The sequence shown here is derived from an EMBL/GenBank/DDBJ whole genome shotgun (WGS) entry which is preliminary data.</text>
</comment>
<reference evidence="7" key="2">
    <citation type="submission" date="2022-05" db="EMBL/GenBank/DDBJ databases">
        <authorList>
            <consortium name="NCBI Pathogen Detection Project"/>
        </authorList>
    </citation>
    <scope>NUCLEOTIDE SEQUENCE</scope>
    <source>
        <strain evidence="7">CAV1698</strain>
    </source>
</reference>
<proteinExistence type="predicted"/>
<organism evidence="7 9">
    <name type="scientific">Citrobacter amalonaticus</name>
    <dbReference type="NCBI Taxonomy" id="35703"/>
    <lineage>
        <taxon>Bacteria</taxon>
        <taxon>Pseudomonadati</taxon>
        <taxon>Pseudomonadota</taxon>
        <taxon>Gammaproteobacteria</taxon>
        <taxon>Enterobacterales</taxon>
        <taxon>Enterobacteriaceae</taxon>
        <taxon>Citrobacter</taxon>
    </lineage>
</organism>
<keyword evidence="2" id="KW-0731">Sigma factor</keyword>
<evidence type="ECO:0000256" key="1">
    <source>
        <dbReference type="ARBA" id="ARBA00023015"/>
    </source>
</evidence>
<protein>
    <submittedName>
        <fullName evidence="7">FliA/WhiG family RNA polymerase sigma factor</fullName>
    </submittedName>
</protein>
<keyword evidence="4" id="KW-0804">Transcription</keyword>
<accession>A0A9C7V2X6</accession>
<dbReference type="Gene3D" id="1.20.140.160">
    <property type="match status" value="1"/>
</dbReference>
<dbReference type="EMBL" id="DACYAJ020000097">
    <property type="protein sequence ID" value="HCD1258545.1"/>
    <property type="molecule type" value="Genomic_DNA"/>
</dbReference>
<dbReference type="GO" id="GO:0003899">
    <property type="term" value="F:DNA-directed RNA polymerase activity"/>
    <property type="evidence" value="ECO:0007669"/>
    <property type="project" value="InterPro"/>
</dbReference>
<dbReference type="NCBIfam" id="TIGR02479">
    <property type="entry name" value="FliA_WhiG"/>
    <property type="match status" value="1"/>
</dbReference>
<dbReference type="PANTHER" id="PTHR30385">
    <property type="entry name" value="SIGMA FACTOR F FLAGELLAR"/>
    <property type="match status" value="1"/>
</dbReference>
<reference evidence="7" key="1">
    <citation type="journal article" date="2018" name="Genome Biol.">
        <title>SKESA: strategic k-mer extension for scrupulous assemblies.</title>
        <authorList>
            <person name="Souvorov A."/>
            <person name="Agarwala R."/>
            <person name="Lipman D.J."/>
        </authorList>
    </citation>
    <scope>NUCLEOTIDE SEQUENCE</scope>
    <source>
        <strain evidence="7">CAV1698</strain>
    </source>
</reference>
<evidence type="ECO:0000256" key="2">
    <source>
        <dbReference type="ARBA" id="ARBA00023082"/>
    </source>
</evidence>
<feature type="domain" description="RNA polymerase sigma-70 region 2" evidence="5">
    <location>
        <begin position="27"/>
        <end position="97"/>
    </location>
</feature>
<dbReference type="Proteomes" id="UP000862426">
    <property type="component" value="Unassembled WGS sequence"/>
</dbReference>
<keyword evidence="1" id="KW-0805">Transcription regulation</keyword>
<dbReference type="InterPro" id="IPR013325">
    <property type="entry name" value="RNA_pol_sigma_r2"/>
</dbReference>
<dbReference type="Pfam" id="PF04545">
    <property type="entry name" value="Sigma70_r4"/>
    <property type="match status" value="1"/>
</dbReference>
<dbReference type="InterPro" id="IPR007627">
    <property type="entry name" value="RNA_pol_sigma70_r2"/>
</dbReference>
<dbReference type="GO" id="GO:0016987">
    <property type="term" value="F:sigma factor activity"/>
    <property type="evidence" value="ECO:0007669"/>
    <property type="project" value="UniProtKB-KW"/>
</dbReference>
<gene>
    <name evidence="7" type="ORF">JD854_RS12715</name>
    <name evidence="8" type="ORF">JD854_RS26360</name>
</gene>